<dbReference type="InterPro" id="IPR004089">
    <property type="entry name" value="MCPsignal_dom"/>
</dbReference>
<feature type="domain" description="HAMP" evidence="13">
    <location>
        <begin position="235"/>
        <end position="288"/>
    </location>
</feature>
<feature type="transmembrane region" description="Helical" evidence="11">
    <location>
        <begin position="31"/>
        <end position="54"/>
    </location>
</feature>
<dbReference type="InterPro" id="IPR004090">
    <property type="entry name" value="Chemotax_Me-accpt_rcpt"/>
</dbReference>
<comment type="caution">
    <text evidence="14">The sequence shown here is derived from an EMBL/GenBank/DDBJ whole genome shotgun (WGS) entry which is preliminary data.</text>
</comment>
<evidence type="ECO:0000256" key="2">
    <source>
        <dbReference type="ARBA" id="ARBA00022475"/>
    </source>
</evidence>
<dbReference type="Proteomes" id="UP000273536">
    <property type="component" value="Unassembled WGS sequence"/>
</dbReference>
<dbReference type="InterPro" id="IPR003660">
    <property type="entry name" value="HAMP_dom"/>
</dbReference>
<evidence type="ECO:0000256" key="4">
    <source>
        <dbReference type="ARBA" id="ARBA00022500"/>
    </source>
</evidence>
<evidence type="ECO:0000256" key="6">
    <source>
        <dbReference type="ARBA" id="ARBA00022989"/>
    </source>
</evidence>
<dbReference type="GO" id="GO:0007165">
    <property type="term" value="P:signal transduction"/>
    <property type="evidence" value="ECO:0007669"/>
    <property type="project" value="UniProtKB-KW"/>
</dbReference>
<comment type="similarity">
    <text evidence="9">Belongs to the methyl-accepting chemotaxis (MCP) protein family.</text>
</comment>
<evidence type="ECO:0000256" key="1">
    <source>
        <dbReference type="ARBA" id="ARBA00004651"/>
    </source>
</evidence>
<keyword evidence="7 11" id="KW-0472">Membrane</keyword>
<evidence type="ECO:0000256" key="3">
    <source>
        <dbReference type="ARBA" id="ARBA00022481"/>
    </source>
</evidence>
<accession>A0A0P9T482</accession>
<dbReference type="PROSITE" id="PS50885">
    <property type="entry name" value="HAMP"/>
    <property type="match status" value="1"/>
</dbReference>
<dbReference type="InterPro" id="IPR024478">
    <property type="entry name" value="HlyB_4HB_MCP"/>
</dbReference>
<keyword evidence="2" id="KW-1003">Cell membrane</keyword>
<protein>
    <submittedName>
        <fullName evidence="14">Methyl-accepting chemotaxis protein</fullName>
    </submittedName>
</protein>
<keyword evidence="3" id="KW-0488">Methylation</keyword>
<dbReference type="CDD" id="cd19411">
    <property type="entry name" value="MCP2201-like_sensor"/>
    <property type="match status" value="1"/>
</dbReference>
<dbReference type="SMART" id="SM00304">
    <property type="entry name" value="HAMP"/>
    <property type="match status" value="1"/>
</dbReference>
<dbReference type="InterPro" id="IPR047347">
    <property type="entry name" value="YvaQ-like_sensor"/>
</dbReference>
<dbReference type="GO" id="GO:0004888">
    <property type="term" value="F:transmembrane signaling receptor activity"/>
    <property type="evidence" value="ECO:0007669"/>
    <property type="project" value="InterPro"/>
</dbReference>
<name>A0A0P9T482_PSESG</name>
<evidence type="ECO:0000256" key="7">
    <source>
        <dbReference type="ARBA" id="ARBA00023136"/>
    </source>
</evidence>
<keyword evidence="6 11" id="KW-1133">Transmembrane helix</keyword>
<proteinExistence type="inferred from homology"/>
<feature type="transmembrane region" description="Helical" evidence="11">
    <location>
        <begin position="211"/>
        <end position="231"/>
    </location>
</feature>
<dbReference type="SUPFAM" id="SSF58104">
    <property type="entry name" value="Methyl-accepting chemotaxis protein (MCP) signaling domain"/>
    <property type="match status" value="1"/>
</dbReference>
<evidence type="ECO:0000256" key="10">
    <source>
        <dbReference type="PROSITE-ProRule" id="PRU00284"/>
    </source>
</evidence>
<keyword evidence="8 10" id="KW-0807">Transducer</keyword>
<dbReference type="PRINTS" id="PR00260">
    <property type="entry name" value="CHEMTRNSDUCR"/>
</dbReference>
<keyword evidence="4" id="KW-0145">Chemotaxis</keyword>
<feature type="domain" description="Methyl-accepting transducer" evidence="12">
    <location>
        <begin position="293"/>
        <end position="529"/>
    </location>
</feature>
<organism evidence="14 15">
    <name type="scientific">Pseudomonas savastanoi pv. glycinea</name>
    <name type="common">Pseudomonas syringae pv. glycinea</name>
    <dbReference type="NCBI Taxonomy" id="318"/>
    <lineage>
        <taxon>Bacteria</taxon>
        <taxon>Pseudomonadati</taxon>
        <taxon>Pseudomonadota</taxon>
        <taxon>Gammaproteobacteria</taxon>
        <taxon>Pseudomonadales</taxon>
        <taxon>Pseudomonadaceae</taxon>
        <taxon>Pseudomonas</taxon>
    </lineage>
</organism>
<gene>
    <name evidence="14" type="ORF">ALQ42_05092</name>
</gene>
<evidence type="ECO:0000256" key="9">
    <source>
        <dbReference type="ARBA" id="ARBA00029447"/>
    </source>
</evidence>
<evidence type="ECO:0000256" key="5">
    <source>
        <dbReference type="ARBA" id="ARBA00022692"/>
    </source>
</evidence>
<dbReference type="PANTHER" id="PTHR32089:SF120">
    <property type="entry name" value="METHYL-ACCEPTING CHEMOTAXIS PROTEIN TLPQ"/>
    <property type="match status" value="1"/>
</dbReference>
<dbReference type="Pfam" id="PF00015">
    <property type="entry name" value="MCPsignal"/>
    <property type="match status" value="1"/>
</dbReference>
<dbReference type="GO" id="GO:0005886">
    <property type="term" value="C:plasma membrane"/>
    <property type="evidence" value="ECO:0007669"/>
    <property type="project" value="UniProtKB-SubCell"/>
</dbReference>
<evidence type="ECO:0000256" key="8">
    <source>
        <dbReference type="ARBA" id="ARBA00023224"/>
    </source>
</evidence>
<dbReference type="Pfam" id="PF12729">
    <property type="entry name" value="4HB_MCP_1"/>
    <property type="match status" value="1"/>
</dbReference>
<reference evidence="14 15" key="1">
    <citation type="submission" date="2018-08" db="EMBL/GenBank/DDBJ databases">
        <title>Recombination of ecologically and evolutionarily significant loci maintains genetic cohesion in the Pseudomonas syringae species complex.</title>
        <authorList>
            <person name="Dillon M."/>
            <person name="Thakur S."/>
            <person name="Almeida R.N.D."/>
            <person name="Weir B.S."/>
            <person name="Guttman D.S."/>
        </authorList>
    </citation>
    <scope>NUCLEOTIDE SEQUENCE [LARGE SCALE GENOMIC DNA]</scope>
    <source>
        <strain evidence="14 15">ICMP 6372</strain>
    </source>
</reference>
<dbReference type="AlphaFoldDB" id="A0A0P9T482"/>
<evidence type="ECO:0000313" key="14">
    <source>
        <dbReference type="EMBL" id="RMO34700.1"/>
    </source>
</evidence>
<evidence type="ECO:0000259" key="13">
    <source>
        <dbReference type="PROSITE" id="PS50885"/>
    </source>
</evidence>
<comment type="subcellular location">
    <subcellularLocation>
        <location evidence="1">Cell membrane</location>
        <topology evidence="1">Multi-pass membrane protein</topology>
    </subcellularLocation>
</comment>
<evidence type="ECO:0000313" key="15">
    <source>
        <dbReference type="Proteomes" id="UP000273536"/>
    </source>
</evidence>
<dbReference type="GO" id="GO:0006935">
    <property type="term" value="P:chemotaxis"/>
    <property type="evidence" value="ECO:0007669"/>
    <property type="project" value="UniProtKB-KW"/>
</dbReference>
<keyword evidence="5 11" id="KW-0812">Transmembrane</keyword>
<sequence length="566" mass="60712">MLFLDQPIEMTVLIYSSATGRGLSMLRQLKIAARTSACFALMVVLVFGLGIFSIQQLHGIREQSLEIENDALPGIALGDDIALAVEKTRTTVAKMLATHDLAQVAQAHNEFLERKAGFQKAVEAYDPLITDDEERALVEGLKSTYQGYIERAEKVYTLINENQAEAGRALVWGEMKAMAESIEAALGKLEKINDDSEAESSAAATSVYENALIVTQGVMFLTVLLTVLLAWRLTKSLAVPISQALHSSETIAAGDLRPSAINREGTDEAALLLQSMERMRGNLSQTLTQVGDAAHQLASATEQMSVLMVNSNADLVVQNSEIEMAATAVTEMSQAVDEVARNAVATSEESKASSVSAREGQEELNQTVQSILELTRNVGTASVEAQALATRTLDITKVLDVIRAVSEQTNLLALNAAIEAARAGDAGRGFAVVADEVRALAHRTSESTREIETMIGHIQQGTKSTLVALEVSTEQAQRTKQQAESANAVLASIASSVMVIDERNTVIASASEEQALVAREVDRNLVRIRDLSAQSAVRTGQTGSASQSLAELANDLTTTLRQFKLS</sequence>
<dbReference type="SMART" id="SM00283">
    <property type="entry name" value="MA"/>
    <property type="match status" value="1"/>
</dbReference>
<evidence type="ECO:0000256" key="11">
    <source>
        <dbReference type="SAM" id="Phobius"/>
    </source>
</evidence>
<dbReference type="FunFam" id="1.10.287.950:FF:000001">
    <property type="entry name" value="Methyl-accepting chemotaxis sensory transducer"/>
    <property type="match status" value="1"/>
</dbReference>
<evidence type="ECO:0000259" key="12">
    <source>
        <dbReference type="PROSITE" id="PS50111"/>
    </source>
</evidence>
<dbReference type="PANTHER" id="PTHR32089">
    <property type="entry name" value="METHYL-ACCEPTING CHEMOTAXIS PROTEIN MCPB"/>
    <property type="match status" value="1"/>
</dbReference>
<dbReference type="PROSITE" id="PS50111">
    <property type="entry name" value="CHEMOTAXIS_TRANSDUC_2"/>
    <property type="match status" value="1"/>
</dbReference>
<dbReference type="EMBL" id="RBPS01000242">
    <property type="protein sequence ID" value="RMO34700.1"/>
    <property type="molecule type" value="Genomic_DNA"/>
</dbReference>
<dbReference type="Gene3D" id="1.10.287.950">
    <property type="entry name" value="Methyl-accepting chemotaxis protein"/>
    <property type="match status" value="1"/>
</dbReference>